<gene>
    <name evidence="1" type="ORF">BofuT4_uP113470.1</name>
</gene>
<dbReference type="AlphaFoldDB" id="G2Y5A3"/>
<accession>G2Y5A3</accession>
<evidence type="ECO:0000313" key="2">
    <source>
        <dbReference type="Proteomes" id="UP000008177"/>
    </source>
</evidence>
<dbReference type="InParanoid" id="G2Y5A3"/>
<reference evidence="2" key="1">
    <citation type="journal article" date="2011" name="PLoS Genet.">
        <title>Genomic analysis of the necrotrophic fungal pathogens Sclerotinia sclerotiorum and Botrytis cinerea.</title>
        <authorList>
            <person name="Amselem J."/>
            <person name="Cuomo C.A."/>
            <person name="van Kan J.A."/>
            <person name="Viaud M."/>
            <person name="Benito E.P."/>
            <person name="Couloux A."/>
            <person name="Coutinho P.M."/>
            <person name="de Vries R.P."/>
            <person name="Dyer P.S."/>
            <person name="Fillinger S."/>
            <person name="Fournier E."/>
            <person name="Gout L."/>
            <person name="Hahn M."/>
            <person name="Kohn L."/>
            <person name="Lapalu N."/>
            <person name="Plummer K.M."/>
            <person name="Pradier J.M."/>
            <person name="Quevillon E."/>
            <person name="Sharon A."/>
            <person name="Simon A."/>
            <person name="ten Have A."/>
            <person name="Tudzynski B."/>
            <person name="Tudzynski P."/>
            <person name="Wincker P."/>
            <person name="Andrew M."/>
            <person name="Anthouard V."/>
            <person name="Beever R.E."/>
            <person name="Beffa R."/>
            <person name="Benoit I."/>
            <person name="Bouzid O."/>
            <person name="Brault B."/>
            <person name="Chen Z."/>
            <person name="Choquer M."/>
            <person name="Collemare J."/>
            <person name="Cotton P."/>
            <person name="Danchin E.G."/>
            <person name="Da Silva C."/>
            <person name="Gautier A."/>
            <person name="Giraud C."/>
            <person name="Giraud T."/>
            <person name="Gonzalez C."/>
            <person name="Grossetete S."/>
            <person name="Guldener U."/>
            <person name="Henrissat B."/>
            <person name="Howlett B.J."/>
            <person name="Kodira C."/>
            <person name="Kretschmer M."/>
            <person name="Lappartient A."/>
            <person name="Leroch M."/>
            <person name="Levis C."/>
            <person name="Mauceli E."/>
            <person name="Neuveglise C."/>
            <person name="Oeser B."/>
            <person name="Pearson M."/>
            <person name="Poulain J."/>
            <person name="Poussereau N."/>
            <person name="Quesneville H."/>
            <person name="Rascle C."/>
            <person name="Schumacher J."/>
            <person name="Segurens B."/>
            <person name="Sexton A."/>
            <person name="Silva E."/>
            <person name="Sirven C."/>
            <person name="Soanes D.M."/>
            <person name="Talbot N.J."/>
            <person name="Templeton M."/>
            <person name="Yandava C."/>
            <person name="Yarden O."/>
            <person name="Zeng Q."/>
            <person name="Rollins J.A."/>
            <person name="Lebrun M.H."/>
            <person name="Dickman M."/>
        </authorList>
    </citation>
    <scope>NUCLEOTIDE SEQUENCE [LARGE SCALE GENOMIC DNA]</scope>
    <source>
        <strain evidence="2">T4</strain>
    </source>
</reference>
<protein>
    <submittedName>
        <fullName evidence="1">Uncharacterized protein</fullName>
    </submittedName>
</protein>
<proteinExistence type="predicted"/>
<evidence type="ECO:0000313" key="1">
    <source>
        <dbReference type="EMBL" id="CCD47843.1"/>
    </source>
</evidence>
<sequence length="37" mass="3999">MKLLIVERAGEGGGSGRALGVYPYLTLLHLCIARQNK</sequence>
<dbReference type="HOGENOM" id="CLU_3350966_0_0_1"/>
<organism evidence="1 2">
    <name type="scientific">Botryotinia fuckeliana (strain T4)</name>
    <name type="common">Noble rot fungus</name>
    <name type="synonym">Botrytis cinerea</name>
    <dbReference type="NCBI Taxonomy" id="999810"/>
    <lineage>
        <taxon>Eukaryota</taxon>
        <taxon>Fungi</taxon>
        <taxon>Dikarya</taxon>
        <taxon>Ascomycota</taxon>
        <taxon>Pezizomycotina</taxon>
        <taxon>Leotiomycetes</taxon>
        <taxon>Helotiales</taxon>
        <taxon>Sclerotiniaceae</taxon>
        <taxon>Botrytis</taxon>
    </lineage>
</organism>
<name>G2Y5A3_BOTF4</name>
<dbReference type="EMBL" id="FQ790288">
    <property type="protein sequence ID" value="CCD47843.1"/>
    <property type="molecule type" value="Genomic_DNA"/>
</dbReference>
<dbReference type="Proteomes" id="UP000008177">
    <property type="component" value="Unplaced contigs"/>
</dbReference>